<dbReference type="GO" id="GO:0008234">
    <property type="term" value="F:cysteine-type peptidase activity"/>
    <property type="evidence" value="ECO:0007669"/>
    <property type="project" value="UniProtKB-KW"/>
</dbReference>
<dbReference type="InterPro" id="IPR051794">
    <property type="entry name" value="PG_Endopeptidase_C40"/>
</dbReference>
<evidence type="ECO:0000256" key="4">
    <source>
        <dbReference type="ARBA" id="ARBA00022807"/>
    </source>
</evidence>
<sequence>MSKKKKNEFLRSVKDRVETIQDMDKSKKIMAGGVIGVVALAAIIGVNMSGKSARSVAIETTASVESSTTAAPIAAAQVMPMEKAGNEFPSLGIEVETEEPRPELLEEGVQHSYIAKVQERLMQLGFMDNDEPTNYFGEVTKAAVMIFQRQNGLAQDGIIGPSTLPLLMDENAKHYAAKLGDVGEDVKRIQNRLYELGYLASADMITGTYDEKTQEAALKLQQVNSLSEDGKVGSETMNLLYSDEIKANTLSLGEHSEVVQNIQNRLFELGYLTTRPDGTYGNDTELAVRVFQSKNDLVVDGYLGPSTRAVILSSEAKANGLRLGDENEQVARLQSLLAKAGYLNESNATGYFGELTESALKRFQSNNGLSADGRAGAQTFAKLSSGNTNGPSRNDSSNGGKSDKKSGGGSSGGGGSYSGSVGNMISIASSKIGSPYVWGAKGSNSFDCSGFVYWVLKQMGVGQSYITSSGWRNPGRYTRISSFSDIQAGDIVVVSGHVGIAAGGGEIIDASSSRGRVKRSSMSSWWRNNFIVAWRIF</sequence>
<accession>A0A3P3QZ14</accession>
<evidence type="ECO:0000256" key="6">
    <source>
        <dbReference type="SAM" id="Phobius"/>
    </source>
</evidence>
<dbReference type="SUPFAM" id="SSF54001">
    <property type="entry name" value="Cysteine proteinases"/>
    <property type="match status" value="1"/>
</dbReference>
<evidence type="ECO:0000256" key="3">
    <source>
        <dbReference type="ARBA" id="ARBA00022801"/>
    </source>
</evidence>
<dbReference type="InterPro" id="IPR000064">
    <property type="entry name" value="NLP_P60_dom"/>
</dbReference>
<feature type="region of interest" description="Disordered" evidence="5">
    <location>
        <begin position="381"/>
        <end position="415"/>
    </location>
</feature>
<dbReference type="PANTHER" id="PTHR47359">
    <property type="entry name" value="PEPTIDOGLYCAN DL-ENDOPEPTIDASE CWLO"/>
    <property type="match status" value="1"/>
</dbReference>
<evidence type="ECO:0000256" key="2">
    <source>
        <dbReference type="ARBA" id="ARBA00022670"/>
    </source>
</evidence>
<organism evidence="8 9">
    <name type="scientific">Lachnoanaerobaculum gingivalis</name>
    <dbReference type="NCBI Taxonomy" id="2490855"/>
    <lineage>
        <taxon>Bacteria</taxon>
        <taxon>Bacillati</taxon>
        <taxon>Bacillota</taxon>
        <taxon>Clostridia</taxon>
        <taxon>Lachnospirales</taxon>
        <taxon>Lachnospiraceae</taxon>
        <taxon>Lachnoanaerobaculum</taxon>
    </lineage>
</organism>
<dbReference type="SUPFAM" id="SSF47090">
    <property type="entry name" value="PGBD-like"/>
    <property type="match status" value="4"/>
</dbReference>
<keyword evidence="6" id="KW-0812">Transmembrane</keyword>
<keyword evidence="6" id="KW-0472">Membrane</keyword>
<feature type="compositionally biased region" description="Polar residues" evidence="5">
    <location>
        <begin position="381"/>
        <end position="395"/>
    </location>
</feature>
<proteinExistence type="inferred from homology"/>
<dbReference type="Pfam" id="PF00877">
    <property type="entry name" value="NLPC_P60"/>
    <property type="match status" value="1"/>
</dbReference>
<evidence type="ECO:0000259" key="7">
    <source>
        <dbReference type="PROSITE" id="PS51935"/>
    </source>
</evidence>
<dbReference type="InterPro" id="IPR036366">
    <property type="entry name" value="PGBDSf"/>
</dbReference>
<comment type="similarity">
    <text evidence="1">Belongs to the peptidase C40 family.</text>
</comment>
<dbReference type="Proteomes" id="UP000272490">
    <property type="component" value="Unassembled WGS sequence"/>
</dbReference>
<reference evidence="8 9" key="1">
    <citation type="submission" date="2018-11" db="EMBL/GenBank/DDBJ databases">
        <title>Genome sequencing of Lachnoanaerobaculum sp. KCOM 2030 (= ChDC B114).</title>
        <authorList>
            <person name="Kook J.-K."/>
            <person name="Park S.-N."/>
            <person name="Lim Y.K."/>
        </authorList>
    </citation>
    <scope>NUCLEOTIDE SEQUENCE [LARGE SCALE GENOMIC DNA]</scope>
    <source>
        <strain evidence="8 9">KCOM 2030</strain>
    </source>
</reference>
<dbReference type="InterPro" id="IPR002477">
    <property type="entry name" value="Peptidoglycan-bd-like"/>
</dbReference>
<keyword evidence="4" id="KW-0788">Thiol protease</keyword>
<dbReference type="GO" id="GO:0006508">
    <property type="term" value="P:proteolysis"/>
    <property type="evidence" value="ECO:0007669"/>
    <property type="project" value="UniProtKB-KW"/>
</dbReference>
<comment type="caution">
    <text evidence="8">The sequence shown here is derived from an EMBL/GenBank/DDBJ whole genome shotgun (WGS) entry which is preliminary data.</text>
</comment>
<evidence type="ECO:0000256" key="1">
    <source>
        <dbReference type="ARBA" id="ARBA00007074"/>
    </source>
</evidence>
<evidence type="ECO:0000313" key="9">
    <source>
        <dbReference type="Proteomes" id="UP000272490"/>
    </source>
</evidence>
<dbReference type="PROSITE" id="PS51935">
    <property type="entry name" value="NLPC_P60"/>
    <property type="match status" value="1"/>
</dbReference>
<evidence type="ECO:0000256" key="5">
    <source>
        <dbReference type="SAM" id="MobiDB-lite"/>
    </source>
</evidence>
<dbReference type="InterPro" id="IPR038765">
    <property type="entry name" value="Papain-like_cys_pep_sf"/>
</dbReference>
<keyword evidence="9" id="KW-1185">Reference proteome</keyword>
<keyword evidence="2" id="KW-0645">Protease</keyword>
<protein>
    <submittedName>
        <fullName evidence="8">Peptidoglycan-binding protein</fullName>
    </submittedName>
</protein>
<feature type="transmembrane region" description="Helical" evidence="6">
    <location>
        <begin position="29"/>
        <end position="48"/>
    </location>
</feature>
<evidence type="ECO:0000313" key="8">
    <source>
        <dbReference type="EMBL" id="RRJ26476.1"/>
    </source>
</evidence>
<dbReference type="OrthoDB" id="529831at2"/>
<name>A0A3P3QZ14_9FIRM</name>
<keyword evidence="3" id="KW-0378">Hydrolase</keyword>
<dbReference type="Gene3D" id="3.90.1720.10">
    <property type="entry name" value="endopeptidase domain like (from Nostoc punctiforme)"/>
    <property type="match status" value="1"/>
</dbReference>
<dbReference type="Pfam" id="PF01471">
    <property type="entry name" value="PG_binding_1"/>
    <property type="match status" value="4"/>
</dbReference>
<dbReference type="Gene3D" id="1.10.101.10">
    <property type="entry name" value="PGBD-like superfamily/PGBD"/>
    <property type="match status" value="4"/>
</dbReference>
<dbReference type="AlphaFoldDB" id="A0A3P3QZ14"/>
<dbReference type="InterPro" id="IPR036365">
    <property type="entry name" value="PGBD-like_sf"/>
</dbReference>
<dbReference type="RefSeq" id="WP_128672818.1">
    <property type="nucleotide sequence ID" value="NZ_CAUQHB010000001.1"/>
</dbReference>
<keyword evidence="6" id="KW-1133">Transmembrane helix</keyword>
<dbReference type="EMBL" id="RRCO01000001">
    <property type="protein sequence ID" value="RRJ26476.1"/>
    <property type="molecule type" value="Genomic_DNA"/>
</dbReference>
<gene>
    <name evidence="8" type="ORF">EHV10_00145</name>
</gene>
<feature type="domain" description="NlpC/P60" evidence="7">
    <location>
        <begin position="418"/>
        <end position="537"/>
    </location>
</feature>
<dbReference type="PANTHER" id="PTHR47359:SF3">
    <property type="entry name" value="NLP_P60 DOMAIN-CONTAINING PROTEIN-RELATED"/>
    <property type="match status" value="1"/>
</dbReference>